<dbReference type="SUPFAM" id="SSF53822">
    <property type="entry name" value="Periplasmic binding protein-like I"/>
    <property type="match status" value="1"/>
</dbReference>
<evidence type="ECO:0000256" key="3">
    <source>
        <dbReference type="ARBA" id="ARBA00023125"/>
    </source>
</evidence>
<dbReference type="InterPro" id="IPR010982">
    <property type="entry name" value="Lambda_DNA-bd_dom_sf"/>
</dbReference>
<evidence type="ECO:0000259" key="5">
    <source>
        <dbReference type="PROSITE" id="PS50932"/>
    </source>
</evidence>
<dbReference type="PROSITE" id="PS50943">
    <property type="entry name" value="HTH_CROC1"/>
    <property type="match status" value="1"/>
</dbReference>
<dbReference type="InterPro" id="IPR000843">
    <property type="entry name" value="HTH_LacI"/>
</dbReference>
<evidence type="ECO:0000313" key="7">
    <source>
        <dbReference type="EMBL" id="OMD53067.1"/>
    </source>
</evidence>
<keyword evidence="2" id="KW-0805">Transcription regulation</keyword>
<keyword evidence="3" id="KW-0238">DNA-binding</keyword>
<sequence length="343" mass="38018">MKKLTIEDVAQKAGVSKSTVSQFLNKRFKYMSEATKNRIAAVIEELNYQPNGLARSLKQNRTFMVGVIVANIDYSLSIQCIRAIENELQRHGIQVIICNADENADKENTYVETLVARQVDGLIIFPTGDNPSAYTRLIEAHYPLVFMDRLVEGVTTQSLLLDNEMAVKTAVKELVRHGHEAIALLSLPLGEHAITPRRERMSGFRKAMEDAGLALNEQYMRSVPREEIASALDALLALPQPPTALLAANDLVLGEILKYANRHSIAIPGKLSVIGIDDAEFARIYNPDITTIRQPAYEMGMQAAKIMLSLIENEDTSVPITYRFPPALQQGQSVQAPAKYNGL</sequence>
<dbReference type="CDD" id="cd19977">
    <property type="entry name" value="PBP1_EndR-like"/>
    <property type="match status" value="1"/>
</dbReference>
<dbReference type="PANTHER" id="PTHR30146">
    <property type="entry name" value="LACI-RELATED TRANSCRIPTIONAL REPRESSOR"/>
    <property type="match status" value="1"/>
</dbReference>
<dbReference type="Pfam" id="PF00356">
    <property type="entry name" value="LacI"/>
    <property type="match status" value="1"/>
</dbReference>
<evidence type="ECO:0000259" key="6">
    <source>
        <dbReference type="PROSITE" id="PS50943"/>
    </source>
</evidence>
<dbReference type="Gene3D" id="1.10.260.40">
    <property type="entry name" value="lambda repressor-like DNA-binding domains"/>
    <property type="match status" value="1"/>
</dbReference>
<dbReference type="RefSeq" id="WP_076109129.1">
    <property type="nucleotide sequence ID" value="NZ_MPTB01000002.1"/>
</dbReference>
<dbReference type="CDD" id="cd01392">
    <property type="entry name" value="HTH_LacI"/>
    <property type="match status" value="1"/>
</dbReference>
<dbReference type="PROSITE" id="PS50932">
    <property type="entry name" value="HTH_LACI_2"/>
    <property type="match status" value="1"/>
</dbReference>
<feature type="domain" description="HTH lacI-type" evidence="5">
    <location>
        <begin position="4"/>
        <end position="59"/>
    </location>
</feature>
<reference evidence="7 8" key="1">
    <citation type="submission" date="2016-10" db="EMBL/GenBank/DDBJ databases">
        <title>Paenibacillus species isolates.</title>
        <authorList>
            <person name="Beno S.M."/>
        </authorList>
    </citation>
    <scope>NUCLEOTIDE SEQUENCE [LARGE SCALE GENOMIC DNA]</scope>
    <source>
        <strain evidence="7 8">FSL H7-0744</strain>
    </source>
</reference>
<evidence type="ECO:0000256" key="2">
    <source>
        <dbReference type="ARBA" id="ARBA00023015"/>
    </source>
</evidence>
<proteinExistence type="predicted"/>
<dbReference type="SUPFAM" id="SSF47413">
    <property type="entry name" value="lambda repressor-like DNA-binding domains"/>
    <property type="match status" value="1"/>
</dbReference>
<protein>
    <submittedName>
        <fullName evidence="7">LacI family transcriptional regulator</fullName>
    </submittedName>
</protein>
<dbReference type="PROSITE" id="PS00356">
    <property type="entry name" value="HTH_LACI_1"/>
    <property type="match status" value="1"/>
</dbReference>
<dbReference type="InterPro" id="IPR001387">
    <property type="entry name" value="Cro/C1-type_HTH"/>
</dbReference>
<keyword evidence="8" id="KW-1185">Reference proteome</keyword>
<organism evidence="7 8">
    <name type="scientific">Paenibacillus borealis</name>
    <dbReference type="NCBI Taxonomy" id="160799"/>
    <lineage>
        <taxon>Bacteria</taxon>
        <taxon>Bacillati</taxon>
        <taxon>Bacillota</taxon>
        <taxon>Bacilli</taxon>
        <taxon>Bacillales</taxon>
        <taxon>Paenibacillaceae</taxon>
        <taxon>Paenibacillus</taxon>
    </lineage>
</organism>
<dbReference type="PRINTS" id="PR00036">
    <property type="entry name" value="HTHLACI"/>
</dbReference>
<accession>A0ABX3HSK6</accession>
<keyword evidence="4" id="KW-0804">Transcription</keyword>
<dbReference type="SMART" id="SM00354">
    <property type="entry name" value="HTH_LACI"/>
    <property type="match status" value="1"/>
</dbReference>
<dbReference type="InterPro" id="IPR028082">
    <property type="entry name" value="Peripla_BP_I"/>
</dbReference>
<keyword evidence="1" id="KW-0678">Repressor</keyword>
<dbReference type="PANTHER" id="PTHR30146:SF148">
    <property type="entry name" value="HTH-TYPE TRANSCRIPTIONAL REPRESSOR PURR-RELATED"/>
    <property type="match status" value="1"/>
</dbReference>
<comment type="caution">
    <text evidence="7">The sequence shown here is derived from an EMBL/GenBank/DDBJ whole genome shotgun (WGS) entry which is preliminary data.</text>
</comment>
<evidence type="ECO:0000256" key="1">
    <source>
        <dbReference type="ARBA" id="ARBA00022491"/>
    </source>
</evidence>
<feature type="domain" description="HTH cro/C1-type" evidence="6">
    <location>
        <begin position="2"/>
        <end position="49"/>
    </location>
</feature>
<evidence type="ECO:0000313" key="8">
    <source>
        <dbReference type="Proteomes" id="UP000187412"/>
    </source>
</evidence>
<dbReference type="Proteomes" id="UP000187412">
    <property type="component" value="Unassembled WGS sequence"/>
</dbReference>
<dbReference type="InterPro" id="IPR046335">
    <property type="entry name" value="LacI/GalR-like_sensor"/>
</dbReference>
<dbReference type="Gene3D" id="3.40.50.2300">
    <property type="match status" value="2"/>
</dbReference>
<gene>
    <name evidence="7" type="ORF">BSK56_02215</name>
</gene>
<name>A0ABX3HSK6_PAEBO</name>
<dbReference type="Pfam" id="PF13377">
    <property type="entry name" value="Peripla_BP_3"/>
    <property type="match status" value="1"/>
</dbReference>
<evidence type="ECO:0000256" key="4">
    <source>
        <dbReference type="ARBA" id="ARBA00023163"/>
    </source>
</evidence>
<dbReference type="EMBL" id="MPTB01000002">
    <property type="protein sequence ID" value="OMD53067.1"/>
    <property type="molecule type" value="Genomic_DNA"/>
</dbReference>